<gene>
    <name evidence="1" type="ORF">HPB50_018625</name>
</gene>
<dbReference type="Proteomes" id="UP000821845">
    <property type="component" value="Chromosome 10"/>
</dbReference>
<dbReference type="EMBL" id="CM023490">
    <property type="protein sequence ID" value="KAH6943292.1"/>
    <property type="molecule type" value="Genomic_DNA"/>
</dbReference>
<evidence type="ECO:0000313" key="2">
    <source>
        <dbReference type="Proteomes" id="UP000821845"/>
    </source>
</evidence>
<reference evidence="1" key="1">
    <citation type="submission" date="2020-05" db="EMBL/GenBank/DDBJ databases">
        <title>Large-scale comparative analyses of tick genomes elucidate their genetic diversity and vector capacities.</title>
        <authorList>
            <person name="Jia N."/>
            <person name="Wang J."/>
            <person name="Shi W."/>
            <person name="Du L."/>
            <person name="Sun Y."/>
            <person name="Zhan W."/>
            <person name="Jiang J."/>
            <person name="Wang Q."/>
            <person name="Zhang B."/>
            <person name="Ji P."/>
            <person name="Sakyi L.B."/>
            <person name="Cui X."/>
            <person name="Yuan T."/>
            <person name="Jiang B."/>
            <person name="Yang W."/>
            <person name="Lam T.T.-Y."/>
            <person name="Chang Q."/>
            <person name="Ding S."/>
            <person name="Wang X."/>
            <person name="Zhu J."/>
            <person name="Ruan X."/>
            <person name="Zhao L."/>
            <person name="Wei J."/>
            <person name="Que T."/>
            <person name="Du C."/>
            <person name="Cheng J."/>
            <person name="Dai P."/>
            <person name="Han X."/>
            <person name="Huang E."/>
            <person name="Gao Y."/>
            <person name="Liu J."/>
            <person name="Shao H."/>
            <person name="Ye R."/>
            <person name="Li L."/>
            <person name="Wei W."/>
            <person name="Wang X."/>
            <person name="Wang C."/>
            <person name="Yang T."/>
            <person name="Huo Q."/>
            <person name="Li W."/>
            <person name="Guo W."/>
            <person name="Chen H."/>
            <person name="Zhou L."/>
            <person name="Ni X."/>
            <person name="Tian J."/>
            <person name="Zhou Y."/>
            <person name="Sheng Y."/>
            <person name="Liu T."/>
            <person name="Pan Y."/>
            <person name="Xia L."/>
            <person name="Li J."/>
            <person name="Zhao F."/>
            <person name="Cao W."/>
        </authorList>
    </citation>
    <scope>NUCLEOTIDE SEQUENCE</scope>
    <source>
        <strain evidence="1">Hyas-2018</strain>
    </source>
</reference>
<accession>A0ACB7T6X8</accession>
<sequence>MQNILVISTPDEERATKVAKSKVLTFNGKKHETNTYFPPPEQMTKGIVRNIPLMYTQDQLVNKLVSRRNPSLTYAKRLGSTTNVILLYEGNKVPTWVYFNSIMLRVSLYRKQTDFCKEFDRLGHRPGVCPRPDIKLCPICGLKKPSNGHECTPKCRICGEGHPTADRICKDKYEVPHIAKQQRGRARTRKRDLTVD</sequence>
<evidence type="ECO:0000313" key="1">
    <source>
        <dbReference type="EMBL" id="KAH6943292.1"/>
    </source>
</evidence>
<protein>
    <submittedName>
        <fullName evidence="1">Uncharacterized protein</fullName>
    </submittedName>
</protein>
<organism evidence="1 2">
    <name type="scientific">Hyalomma asiaticum</name>
    <name type="common">Tick</name>
    <dbReference type="NCBI Taxonomy" id="266040"/>
    <lineage>
        <taxon>Eukaryota</taxon>
        <taxon>Metazoa</taxon>
        <taxon>Ecdysozoa</taxon>
        <taxon>Arthropoda</taxon>
        <taxon>Chelicerata</taxon>
        <taxon>Arachnida</taxon>
        <taxon>Acari</taxon>
        <taxon>Parasitiformes</taxon>
        <taxon>Ixodida</taxon>
        <taxon>Ixodoidea</taxon>
        <taxon>Ixodidae</taxon>
        <taxon>Hyalomminae</taxon>
        <taxon>Hyalomma</taxon>
    </lineage>
</organism>
<proteinExistence type="predicted"/>
<comment type="caution">
    <text evidence="1">The sequence shown here is derived from an EMBL/GenBank/DDBJ whole genome shotgun (WGS) entry which is preliminary data.</text>
</comment>
<name>A0ACB7T6X8_HYAAI</name>
<keyword evidence="2" id="KW-1185">Reference proteome</keyword>